<dbReference type="SUPFAM" id="SSF55874">
    <property type="entry name" value="ATPase domain of HSP90 chaperone/DNA topoisomerase II/histidine kinase"/>
    <property type="match status" value="1"/>
</dbReference>
<dbReference type="PROSITE" id="PS50885">
    <property type="entry name" value="HAMP"/>
    <property type="match status" value="1"/>
</dbReference>
<dbReference type="Pfam" id="PF00672">
    <property type="entry name" value="HAMP"/>
    <property type="match status" value="1"/>
</dbReference>
<evidence type="ECO:0000259" key="10">
    <source>
        <dbReference type="PROSITE" id="PS50885"/>
    </source>
</evidence>
<dbReference type="SMART" id="SM00388">
    <property type="entry name" value="HisKA"/>
    <property type="match status" value="1"/>
</dbReference>
<dbReference type="InterPro" id="IPR050736">
    <property type="entry name" value="Sensor_HK_Regulatory"/>
</dbReference>
<reference evidence="11 12" key="1">
    <citation type="journal article" date="2020" name="ISME J.">
        <title>Comparative genomics reveals insights into cyanobacterial evolution and habitat adaptation.</title>
        <authorList>
            <person name="Chen M.Y."/>
            <person name="Teng W.K."/>
            <person name="Zhao L."/>
            <person name="Hu C.X."/>
            <person name="Zhou Y.K."/>
            <person name="Han B.P."/>
            <person name="Song L.R."/>
            <person name="Shu W.S."/>
        </authorList>
    </citation>
    <scope>NUCLEOTIDE SEQUENCE [LARGE SCALE GENOMIC DNA]</scope>
    <source>
        <strain evidence="11 12">FACHB-288</strain>
    </source>
</reference>
<dbReference type="Pfam" id="PF02518">
    <property type="entry name" value="HATPase_c"/>
    <property type="match status" value="1"/>
</dbReference>
<dbReference type="EC" id="2.7.13.3" evidence="3"/>
<evidence type="ECO:0000256" key="5">
    <source>
        <dbReference type="ARBA" id="ARBA00022679"/>
    </source>
</evidence>
<evidence type="ECO:0000313" key="12">
    <source>
        <dbReference type="Proteomes" id="UP000658514"/>
    </source>
</evidence>
<dbReference type="InterPro" id="IPR003661">
    <property type="entry name" value="HisK_dim/P_dom"/>
</dbReference>
<dbReference type="InterPro" id="IPR036097">
    <property type="entry name" value="HisK_dim/P_sf"/>
</dbReference>
<name>A0ABR8A7Z9_9CYAN</name>
<dbReference type="InterPro" id="IPR005467">
    <property type="entry name" value="His_kinase_dom"/>
</dbReference>
<dbReference type="Gene3D" id="3.30.565.10">
    <property type="entry name" value="Histidine kinase-like ATPase, C-terminal domain"/>
    <property type="match status" value="1"/>
</dbReference>
<dbReference type="Proteomes" id="UP000658514">
    <property type="component" value="Unassembled WGS sequence"/>
</dbReference>
<gene>
    <name evidence="11" type="ORF">H6G24_10795</name>
</gene>
<dbReference type="Gene3D" id="6.10.340.10">
    <property type="match status" value="1"/>
</dbReference>
<dbReference type="Pfam" id="PF00512">
    <property type="entry name" value="HisKA"/>
    <property type="match status" value="1"/>
</dbReference>
<evidence type="ECO:0000256" key="8">
    <source>
        <dbReference type="SAM" id="Phobius"/>
    </source>
</evidence>
<evidence type="ECO:0000313" key="11">
    <source>
        <dbReference type="EMBL" id="MBD2195978.1"/>
    </source>
</evidence>
<proteinExistence type="predicted"/>
<dbReference type="InterPro" id="IPR036890">
    <property type="entry name" value="HATPase_C_sf"/>
</dbReference>
<feature type="domain" description="HAMP" evidence="10">
    <location>
        <begin position="197"/>
        <end position="251"/>
    </location>
</feature>
<evidence type="ECO:0000256" key="4">
    <source>
        <dbReference type="ARBA" id="ARBA00022553"/>
    </source>
</evidence>
<dbReference type="GO" id="GO:0016301">
    <property type="term" value="F:kinase activity"/>
    <property type="evidence" value="ECO:0007669"/>
    <property type="project" value="UniProtKB-KW"/>
</dbReference>
<dbReference type="Gene3D" id="1.10.287.130">
    <property type="match status" value="1"/>
</dbReference>
<keyword evidence="4" id="KW-0597">Phosphoprotein</keyword>
<dbReference type="CDD" id="cd00075">
    <property type="entry name" value="HATPase"/>
    <property type="match status" value="1"/>
</dbReference>
<dbReference type="InterPro" id="IPR004358">
    <property type="entry name" value="Sig_transdc_His_kin-like_C"/>
</dbReference>
<keyword evidence="8" id="KW-0812">Transmembrane</keyword>
<dbReference type="CDD" id="cd06225">
    <property type="entry name" value="HAMP"/>
    <property type="match status" value="1"/>
</dbReference>
<evidence type="ECO:0000256" key="1">
    <source>
        <dbReference type="ARBA" id="ARBA00000085"/>
    </source>
</evidence>
<dbReference type="PROSITE" id="PS50109">
    <property type="entry name" value="HIS_KIN"/>
    <property type="match status" value="1"/>
</dbReference>
<accession>A0ABR8A7Z9</accession>
<keyword evidence="8" id="KW-1133">Transmembrane helix</keyword>
<evidence type="ECO:0000259" key="9">
    <source>
        <dbReference type="PROSITE" id="PS50109"/>
    </source>
</evidence>
<sequence>MNQIQKFRQVIDPGSLRVRLTIGIAAFSTLGLGSLAIWTSLKMQQILINSHKYNIERIADRLPRDVKIYSEMMPPEQGLQKSVDSLTNNDIFIWVKGSENKIIAKSQNWNQLSDTAASELMSLTEMSVKPQVTQVKQRYFVLCGGSLPVKGNVLGKLFVVQDVTREQKMYLAMVQSLGIASSLVILVISVAIAFYIQRSLQPLRQLSQMTEVISAADLSEAQLSIDRAPSEVKELAQTFNMLLSRLSLAWEQERQFVSNVSHELRTPLTIVHGYLQSVLRRKNNLTTTQIEALETAATEAEHTIRLLQDLLDLARADSGYLHFSLNPCVLNDLVVEVVGMAQKFSDRQIIIEATHQTIEVKADYNRLKQVFLNLIDNAVKYSEADTPVIVKLYQQEDAAVIQVCDEGYGIPLKHQSRIFERFYRVDETRNRATGGTGLGLSIVKTLVESMGGNVTVRSRLGEGSIFTVTLPTSSSLENRYSHQIS</sequence>
<evidence type="ECO:0000256" key="6">
    <source>
        <dbReference type="ARBA" id="ARBA00022777"/>
    </source>
</evidence>
<dbReference type="SMART" id="SM00387">
    <property type="entry name" value="HATPase_c"/>
    <property type="match status" value="1"/>
</dbReference>
<comment type="catalytic activity">
    <reaction evidence="1">
        <text>ATP + protein L-histidine = ADP + protein N-phospho-L-histidine.</text>
        <dbReference type="EC" id="2.7.13.3"/>
    </reaction>
</comment>
<dbReference type="InterPro" id="IPR003660">
    <property type="entry name" value="HAMP_dom"/>
</dbReference>
<feature type="transmembrane region" description="Helical" evidence="8">
    <location>
        <begin position="170"/>
        <end position="196"/>
    </location>
</feature>
<dbReference type="EMBL" id="JACJQH010000014">
    <property type="protein sequence ID" value="MBD2195978.1"/>
    <property type="molecule type" value="Genomic_DNA"/>
</dbReference>
<dbReference type="SUPFAM" id="SSF47384">
    <property type="entry name" value="Homodimeric domain of signal transducing histidine kinase"/>
    <property type="match status" value="1"/>
</dbReference>
<dbReference type="CDD" id="cd00082">
    <property type="entry name" value="HisKA"/>
    <property type="match status" value="1"/>
</dbReference>
<dbReference type="PRINTS" id="PR00344">
    <property type="entry name" value="BCTRLSENSOR"/>
</dbReference>
<comment type="subcellular location">
    <subcellularLocation>
        <location evidence="2">Membrane</location>
    </subcellularLocation>
</comment>
<keyword evidence="12" id="KW-1185">Reference proteome</keyword>
<comment type="caution">
    <text evidence="11">The sequence shown here is derived from an EMBL/GenBank/DDBJ whole genome shotgun (WGS) entry which is preliminary data.</text>
</comment>
<evidence type="ECO:0000256" key="3">
    <source>
        <dbReference type="ARBA" id="ARBA00012438"/>
    </source>
</evidence>
<keyword evidence="6 11" id="KW-0418">Kinase</keyword>
<keyword evidence="8" id="KW-0472">Membrane</keyword>
<organism evidence="11 12">
    <name type="scientific">Calothrix parietina FACHB-288</name>
    <dbReference type="NCBI Taxonomy" id="2692896"/>
    <lineage>
        <taxon>Bacteria</taxon>
        <taxon>Bacillati</taxon>
        <taxon>Cyanobacteriota</taxon>
        <taxon>Cyanophyceae</taxon>
        <taxon>Nostocales</taxon>
        <taxon>Calotrichaceae</taxon>
        <taxon>Calothrix</taxon>
    </lineage>
</organism>
<evidence type="ECO:0000256" key="2">
    <source>
        <dbReference type="ARBA" id="ARBA00004370"/>
    </source>
</evidence>
<feature type="domain" description="Histidine kinase" evidence="9">
    <location>
        <begin position="259"/>
        <end position="474"/>
    </location>
</feature>
<dbReference type="RefSeq" id="WP_190540455.1">
    <property type="nucleotide sequence ID" value="NZ_CAWPNO010000045.1"/>
</dbReference>
<dbReference type="InterPro" id="IPR003594">
    <property type="entry name" value="HATPase_dom"/>
</dbReference>
<dbReference type="PANTHER" id="PTHR43711:SF1">
    <property type="entry name" value="HISTIDINE KINASE 1"/>
    <property type="match status" value="1"/>
</dbReference>
<keyword evidence="5" id="KW-0808">Transferase</keyword>
<feature type="transmembrane region" description="Helical" evidence="8">
    <location>
        <begin position="20"/>
        <end position="41"/>
    </location>
</feature>
<evidence type="ECO:0000256" key="7">
    <source>
        <dbReference type="ARBA" id="ARBA00023012"/>
    </source>
</evidence>
<protein>
    <recommendedName>
        <fullName evidence="3">histidine kinase</fullName>
        <ecNumber evidence="3">2.7.13.3</ecNumber>
    </recommendedName>
</protein>
<dbReference type="PANTHER" id="PTHR43711">
    <property type="entry name" value="TWO-COMPONENT HISTIDINE KINASE"/>
    <property type="match status" value="1"/>
</dbReference>
<keyword evidence="7" id="KW-0902">Two-component regulatory system</keyword>